<keyword evidence="7" id="KW-0067">ATP-binding</keyword>
<evidence type="ECO:0000256" key="8">
    <source>
        <dbReference type="ARBA" id="ARBA00023012"/>
    </source>
</evidence>
<protein>
    <recommendedName>
        <fullName evidence="2">histidine kinase</fullName>
        <ecNumber evidence="2">2.7.13.3</ecNumber>
    </recommendedName>
</protein>
<dbReference type="InterPro" id="IPR036890">
    <property type="entry name" value="HATPase_C_sf"/>
</dbReference>
<evidence type="ECO:0000256" key="7">
    <source>
        <dbReference type="ARBA" id="ARBA00022840"/>
    </source>
</evidence>
<evidence type="ECO:0000256" key="5">
    <source>
        <dbReference type="ARBA" id="ARBA00022741"/>
    </source>
</evidence>
<dbReference type="InterPro" id="IPR005467">
    <property type="entry name" value="His_kinase_dom"/>
</dbReference>
<gene>
    <name evidence="11" type="ORF">DB30_02471</name>
</gene>
<dbReference type="CDD" id="cd00082">
    <property type="entry name" value="HisKA"/>
    <property type="match status" value="1"/>
</dbReference>
<keyword evidence="4" id="KW-0808">Transferase</keyword>
<dbReference type="PANTHER" id="PTHR43065:SF10">
    <property type="entry name" value="PEROXIDE STRESS-ACTIVATED HISTIDINE KINASE MAK3"/>
    <property type="match status" value="1"/>
</dbReference>
<dbReference type="SMART" id="SM00388">
    <property type="entry name" value="HisKA"/>
    <property type="match status" value="1"/>
</dbReference>
<dbReference type="SMART" id="SM00387">
    <property type="entry name" value="HATPase_c"/>
    <property type="match status" value="1"/>
</dbReference>
<keyword evidence="5" id="KW-0547">Nucleotide-binding</keyword>
<evidence type="ECO:0000313" key="11">
    <source>
        <dbReference type="EMBL" id="KIG17849.1"/>
    </source>
</evidence>
<organism evidence="11 12">
    <name type="scientific">Enhygromyxa salina</name>
    <dbReference type="NCBI Taxonomy" id="215803"/>
    <lineage>
        <taxon>Bacteria</taxon>
        <taxon>Pseudomonadati</taxon>
        <taxon>Myxococcota</taxon>
        <taxon>Polyangia</taxon>
        <taxon>Nannocystales</taxon>
        <taxon>Nannocystaceae</taxon>
        <taxon>Enhygromyxa</taxon>
    </lineage>
</organism>
<keyword evidence="8" id="KW-0902">Two-component regulatory system</keyword>
<evidence type="ECO:0000259" key="10">
    <source>
        <dbReference type="PROSITE" id="PS50109"/>
    </source>
</evidence>
<evidence type="ECO:0000256" key="2">
    <source>
        <dbReference type="ARBA" id="ARBA00012438"/>
    </source>
</evidence>
<comment type="caution">
    <text evidence="11">The sequence shown here is derived from an EMBL/GenBank/DDBJ whole genome shotgun (WGS) entry which is preliminary data.</text>
</comment>
<dbReference type="GO" id="GO:0005524">
    <property type="term" value="F:ATP binding"/>
    <property type="evidence" value="ECO:0007669"/>
    <property type="project" value="UniProtKB-KW"/>
</dbReference>
<evidence type="ECO:0000256" key="1">
    <source>
        <dbReference type="ARBA" id="ARBA00000085"/>
    </source>
</evidence>
<feature type="compositionally biased region" description="Basic residues" evidence="9">
    <location>
        <begin position="301"/>
        <end position="313"/>
    </location>
</feature>
<accession>A0A0C1ZK54</accession>
<comment type="catalytic activity">
    <reaction evidence="1">
        <text>ATP + protein L-histidine = ADP + protein N-phospho-L-histidine.</text>
        <dbReference type="EC" id="2.7.13.3"/>
    </reaction>
</comment>
<dbReference type="InterPro" id="IPR003594">
    <property type="entry name" value="HATPase_dom"/>
</dbReference>
<sequence>MCDLARGELDARVDTKLLSEGGDDTDLYEDLDGICVALNMLGEELQATVVSRDQYELALRDLAHAQAQVVHSAKLAALGQLATGVAHELNQPLQIIGLSVEEARDAIASGDSATALELLDAIEEQVTRGSIVAGHLLTFSRRDGHSDSDATLASVNDVLTQAMSALGNQVRSEGIQFELDLAPDIEPIPCRVGELLQVVANLVINARDALRGRSDARIVARSFVEHDVVGFEVADNGPGIPAADLDRIFDPFFTTKAVGRGTGLGLSIVHGIIDRHGGTVEALTNSGGRPGDAHDSSGHGTRMRVKLPRSVTR</sequence>
<dbReference type="EC" id="2.7.13.3" evidence="2"/>
<dbReference type="PRINTS" id="PR00344">
    <property type="entry name" value="BCTRLSENSOR"/>
</dbReference>
<dbReference type="SUPFAM" id="SSF47384">
    <property type="entry name" value="Homodimeric domain of signal transducing histidine kinase"/>
    <property type="match status" value="1"/>
</dbReference>
<dbReference type="EMBL" id="JMCC02000018">
    <property type="protein sequence ID" value="KIG17849.1"/>
    <property type="molecule type" value="Genomic_DNA"/>
</dbReference>
<keyword evidence="6 11" id="KW-0418">Kinase</keyword>
<dbReference type="InterPro" id="IPR004358">
    <property type="entry name" value="Sig_transdc_His_kin-like_C"/>
</dbReference>
<reference evidence="11 12" key="1">
    <citation type="submission" date="2014-12" db="EMBL/GenBank/DDBJ databases">
        <title>Genome assembly of Enhygromyxa salina DSM 15201.</title>
        <authorList>
            <person name="Sharma G."/>
            <person name="Subramanian S."/>
        </authorList>
    </citation>
    <scope>NUCLEOTIDE SEQUENCE [LARGE SCALE GENOMIC DNA]</scope>
    <source>
        <strain evidence="11 12">DSM 15201</strain>
    </source>
</reference>
<keyword evidence="3" id="KW-0597">Phosphoprotein</keyword>
<dbReference type="Proteomes" id="UP000031599">
    <property type="component" value="Unassembled WGS sequence"/>
</dbReference>
<dbReference type="SUPFAM" id="SSF55874">
    <property type="entry name" value="ATPase domain of HSP90 chaperone/DNA topoisomerase II/histidine kinase"/>
    <property type="match status" value="1"/>
</dbReference>
<proteinExistence type="predicted"/>
<dbReference type="InterPro" id="IPR003661">
    <property type="entry name" value="HisK_dim/P_dom"/>
</dbReference>
<evidence type="ECO:0000313" key="12">
    <source>
        <dbReference type="Proteomes" id="UP000031599"/>
    </source>
</evidence>
<name>A0A0C1ZK54_9BACT</name>
<evidence type="ECO:0000256" key="9">
    <source>
        <dbReference type="SAM" id="MobiDB-lite"/>
    </source>
</evidence>
<evidence type="ECO:0000256" key="6">
    <source>
        <dbReference type="ARBA" id="ARBA00022777"/>
    </source>
</evidence>
<dbReference type="InterPro" id="IPR036097">
    <property type="entry name" value="HisK_dim/P_sf"/>
</dbReference>
<dbReference type="Gene3D" id="1.10.287.130">
    <property type="match status" value="1"/>
</dbReference>
<feature type="region of interest" description="Disordered" evidence="9">
    <location>
        <begin position="282"/>
        <end position="313"/>
    </location>
</feature>
<dbReference type="GO" id="GO:0000155">
    <property type="term" value="F:phosphorelay sensor kinase activity"/>
    <property type="evidence" value="ECO:0007669"/>
    <property type="project" value="InterPro"/>
</dbReference>
<dbReference type="AlphaFoldDB" id="A0A0C1ZK54"/>
<evidence type="ECO:0000256" key="3">
    <source>
        <dbReference type="ARBA" id="ARBA00022553"/>
    </source>
</evidence>
<dbReference type="PANTHER" id="PTHR43065">
    <property type="entry name" value="SENSOR HISTIDINE KINASE"/>
    <property type="match status" value="1"/>
</dbReference>
<dbReference type="PROSITE" id="PS50109">
    <property type="entry name" value="HIS_KIN"/>
    <property type="match status" value="1"/>
</dbReference>
<feature type="domain" description="Histidine kinase" evidence="10">
    <location>
        <begin position="84"/>
        <end position="311"/>
    </location>
</feature>
<dbReference type="Gene3D" id="3.30.565.10">
    <property type="entry name" value="Histidine kinase-like ATPase, C-terminal domain"/>
    <property type="match status" value="1"/>
</dbReference>
<dbReference type="Pfam" id="PF02518">
    <property type="entry name" value="HATPase_c"/>
    <property type="match status" value="1"/>
</dbReference>
<dbReference type="Pfam" id="PF00512">
    <property type="entry name" value="HisKA"/>
    <property type="match status" value="1"/>
</dbReference>
<evidence type="ECO:0000256" key="4">
    <source>
        <dbReference type="ARBA" id="ARBA00022679"/>
    </source>
</evidence>